<dbReference type="RefSeq" id="WP_340285967.1">
    <property type="nucleotide sequence ID" value="NZ_JBBJUP010000002.1"/>
</dbReference>
<evidence type="ECO:0000256" key="2">
    <source>
        <dbReference type="ARBA" id="ARBA00022801"/>
    </source>
</evidence>
<comment type="similarity">
    <text evidence="1">Belongs to the glycosyl hydrolase 13 family.</text>
</comment>
<evidence type="ECO:0000313" key="6">
    <source>
        <dbReference type="EMBL" id="MEJ8277844.1"/>
    </source>
</evidence>
<evidence type="ECO:0000259" key="5">
    <source>
        <dbReference type="SMART" id="SM00642"/>
    </source>
</evidence>
<dbReference type="Gene3D" id="3.20.20.80">
    <property type="entry name" value="Glycosidases"/>
    <property type="match status" value="1"/>
</dbReference>
<dbReference type="InterPro" id="IPR004193">
    <property type="entry name" value="Glyco_hydro_13_N"/>
</dbReference>
<dbReference type="SUPFAM" id="SSF81296">
    <property type="entry name" value="E set domains"/>
    <property type="match status" value="1"/>
</dbReference>
<feature type="domain" description="Glycosyl hydrolase family 13 catalytic" evidence="5">
    <location>
        <begin position="138"/>
        <end position="575"/>
    </location>
</feature>
<dbReference type="SUPFAM" id="SSF51445">
    <property type="entry name" value="(Trans)glycosidases"/>
    <property type="match status" value="1"/>
</dbReference>
<reference evidence="6 7" key="1">
    <citation type="submission" date="2024-03" db="EMBL/GenBank/DDBJ databases">
        <title>Draft genome sequence of Pseudonocardia sp. DW16-2.</title>
        <authorList>
            <person name="Duangmal K."/>
        </authorList>
    </citation>
    <scope>NUCLEOTIDE SEQUENCE [LARGE SCALE GENOMIC DNA]</scope>
    <source>
        <strain evidence="6 7">DW16-2</strain>
    </source>
</reference>
<dbReference type="CDD" id="cd11326">
    <property type="entry name" value="AmyAc_Glg_debranch"/>
    <property type="match status" value="1"/>
</dbReference>
<dbReference type="InterPro" id="IPR011837">
    <property type="entry name" value="Glycogen_debranch_GlgX"/>
</dbReference>
<name>A0ABU8T1K5_9PSEU</name>
<evidence type="ECO:0000256" key="1">
    <source>
        <dbReference type="ARBA" id="ARBA00008061"/>
    </source>
</evidence>
<keyword evidence="3 6" id="KW-0326">Glycosidase</keyword>
<evidence type="ECO:0000256" key="4">
    <source>
        <dbReference type="SAM" id="MobiDB-lite"/>
    </source>
</evidence>
<sequence length="722" mass="80209">MQAWPGHAYPLGASYDGTGTNFALFSEVAEAVELCLFDPDPDAPGGLAETRVALTEVDGFVWHGYLPGIEPGRRYGYRVHGPYDPSQGLRCNPNKLVIDPYAKALDGPVDWDEAVFGYNFGDPDSRNDTDSAPHVPKSVVVNPFFDWGSDRPPKIPYNETVVYEAHVRGLTIQHPDVEDELRGTYSGVAHPAMIEHYKRLGITAVELMPVHEFVQDHHLTEKGLSNYWGYNTIGFLAPHHAYSSGSVRAGTQVAEFKAMVRDLHDAGIEVILDVVYNHTAEGSDMGPTLSMRGIDNHAYYRLVDDDARYYMDYTGTGNSLNVRNPHTLQLIMDSLRYWVTEMHVDGFRFDLASTLAREFYDVDRLSTFFDLVQQDPVISQVKLIAEPWDVGPGGYQVGNFPPLWTEWNGKYRDTVRDFWRGEAGTLGEFASRITGSSDLYQADGRRPFASINFVTAHDGFTLADLVSYNDKHNEANGEDGNDGESHNRSWNCGVEGPTDDEAVLDLRARQQRNFLATLLLSQGTPMLLHGDEAGRTQGGNNNVYCQDNEIAWQDWEIAGKHDALTTFVSGVTALRHAHPVFRRRRFFAGRPIGRSSTSEEIADIGWFTPAGREMTEEDWDNDLGRSVVVFLNGAQIADVDQRGQRIVDDSFLLCFNSWWEDIDTTLPPAEFGQAWEVVVDTHSGEVHPPAGAGMTGADLDPVSAGSVLTLPARSLLVLRSKG</sequence>
<dbReference type="SMART" id="SM00642">
    <property type="entry name" value="Aamy"/>
    <property type="match status" value="1"/>
</dbReference>
<dbReference type="PANTHER" id="PTHR43002">
    <property type="entry name" value="GLYCOGEN DEBRANCHING ENZYME"/>
    <property type="match status" value="1"/>
</dbReference>
<dbReference type="InterPro" id="IPR044505">
    <property type="entry name" value="GlgX_Isoamylase_N_E_set"/>
</dbReference>
<protein>
    <submittedName>
        <fullName evidence="6">Glycogen debranching protein GlgX</fullName>
        <ecNumber evidence="6">3.2.1.196</ecNumber>
    </submittedName>
</protein>
<keyword evidence="7" id="KW-1185">Reference proteome</keyword>
<dbReference type="EC" id="3.2.1.196" evidence="6"/>
<dbReference type="CDD" id="cd02856">
    <property type="entry name" value="E_set_GDE_Isoamylase_N"/>
    <property type="match status" value="1"/>
</dbReference>
<dbReference type="GO" id="GO:0120549">
    <property type="term" value="F:limit dextrin alpha-1,6-maltotetraose-hydrolase activity"/>
    <property type="evidence" value="ECO:0007669"/>
    <property type="project" value="UniProtKB-EC"/>
</dbReference>
<dbReference type="Gene3D" id="2.60.40.10">
    <property type="entry name" value="Immunoglobulins"/>
    <property type="match status" value="1"/>
</dbReference>
<feature type="region of interest" description="Disordered" evidence="4">
    <location>
        <begin position="473"/>
        <end position="494"/>
    </location>
</feature>
<dbReference type="InterPro" id="IPR013783">
    <property type="entry name" value="Ig-like_fold"/>
</dbReference>
<accession>A0ABU8T1K5</accession>
<dbReference type="Pfam" id="PF02922">
    <property type="entry name" value="CBM_48"/>
    <property type="match status" value="1"/>
</dbReference>
<evidence type="ECO:0000313" key="7">
    <source>
        <dbReference type="Proteomes" id="UP001364211"/>
    </source>
</evidence>
<dbReference type="InterPro" id="IPR006047">
    <property type="entry name" value="GH13_cat_dom"/>
</dbReference>
<dbReference type="SUPFAM" id="SSF51011">
    <property type="entry name" value="Glycosyl hydrolase domain"/>
    <property type="match status" value="1"/>
</dbReference>
<dbReference type="InterPro" id="IPR017853">
    <property type="entry name" value="GH"/>
</dbReference>
<dbReference type="NCBIfam" id="TIGR02100">
    <property type="entry name" value="glgX_debranch"/>
    <property type="match status" value="1"/>
</dbReference>
<proteinExistence type="inferred from homology"/>
<dbReference type="Gene3D" id="2.60.40.1180">
    <property type="entry name" value="Golgi alpha-mannosidase II"/>
    <property type="match status" value="1"/>
</dbReference>
<keyword evidence="2 6" id="KW-0378">Hydrolase</keyword>
<gene>
    <name evidence="6" type="primary">glgX</name>
    <name evidence="6" type="ORF">WJX68_02775</name>
</gene>
<evidence type="ECO:0000256" key="3">
    <source>
        <dbReference type="ARBA" id="ARBA00023295"/>
    </source>
</evidence>
<dbReference type="InterPro" id="IPR013780">
    <property type="entry name" value="Glyco_hydro_b"/>
</dbReference>
<dbReference type="Proteomes" id="UP001364211">
    <property type="component" value="Unassembled WGS sequence"/>
</dbReference>
<dbReference type="EMBL" id="JBBJUP010000002">
    <property type="protein sequence ID" value="MEJ8277844.1"/>
    <property type="molecule type" value="Genomic_DNA"/>
</dbReference>
<dbReference type="InterPro" id="IPR014756">
    <property type="entry name" value="Ig_E-set"/>
</dbReference>
<organism evidence="6 7">
    <name type="scientific">Pseudonocardia spirodelae</name>
    <dbReference type="NCBI Taxonomy" id="3133431"/>
    <lineage>
        <taxon>Bacteria</taxon>
        <taxon>Bacillati</taxon>
        <taxon>Actinomycetota</taxon>
        <taxon>Actinomycetes</taxon>
        <taxon>Pseudonocardiales</taxon>
        <taxon>Pseudonocardiaceae</taxon>
        <taxon>Pseudonocardia</taxon>
    </lineage>
</organism>
<comment type="caution">
    <text evidence="6">The sequence shown here is derived from an EMBL/GenBank/DDBJ whole genome shotgun (WGS) entry which is preliminary data.</text>
</comment>